<dbReference type="EMBL" id="HBUF01470798">
    <property type="protein sequence ID" value="CAG6744595.1"/>
    <property type="molecule type" value="Transcribed_RNA"/>
</dbReference>
<name>A0A8D8ZCU9_9HEMI</name>
<feature type="transmembrane region" description="Helical" evidence="1">
    <location>
        <begin position="74"/>
        <end position="103"/>
    </location>
</feature>
<keyword evidence="1" id="KW-0812">Transmembrane</keyword>
<evidence type="ECO:0008006" key="3">
    <source>
        <dbReference type="Google" id="ProtNLM"/>
    </source>
</evidence>
<protein>
    <recommendedName>
        <fullName evidence="3">Transmembrane protein</fullName>
    </recommendedName>
</protein>
<organism evidence="2">
    <name type="scientific">Cacopsylla melanoneura</name>
    <dbReference type="NCBI Taxonomy" id="428564"/>
    <lineage>
        <taxon>Eukaryota</taxon>
        <taxon>Metazoa</taxon>
        <taxon>Ecdysozoa</taxon>
        <taxon>Arthropoda</taxon>
        <taxon>Hexapoda</taxon>
        <taxon>Insecta</taxon>
        <taxon>Pterygota</taxon>
        <taxon>Neoptera</taxon>
        <taxon>Paraneoptera</taxon>
        <taxon>Hemiptera</taxon>
        <taxon>Sternorrhyncha</taxon>
        <taxon>Psylloidea</taxon>
        <taxon>Psyllidae</taxon>
        <taxon>Psyllinae</taxon>
        <taxon>Cacopsylla</taxon>
    </lineage>
</organism>
<keyword evidence="1" id="KW-0472">Membrane</keyword>
<evidence type="ECO:0000313" key="2">
    <source>
        <dbReference type="EMBL" id="CAG6744595.1"/>
    </source>
</evidence>
<evidence type="ECO:0000256" key="1">
    <source>
        <dbReference type="SAM" id="Phobius"/>
    </source>
</evidence>
<sequence length="104" mass="11484">MTGTDGTDVGTEQSCWSSCIGKHIMQWRRCDSVLVRTSGGVHHMGWGTHWNDCWISGRACRKVRGALLMRDGAYVLRGSFVVGGILLLLFILITVVLSVVHLLQ</sequence>
<keyword evidence="1" id="KW-1133">Transmembrane helix</keyword>
<dbReference type="AlphaFoldDB" id="A0A8D8ZCU9"/>
<proteinExistence type="predicted"/>
<accession>A0A8D8ZCU9</accession>
<reference evidence="2" key="1">
    <citation type="submission" date="2021-05" db="EMBL/GenBank/DDBJ databases">
        <authorList>
            <person name="Alioto T."/>
            <person name="Alioto T."/>
            <person name="Gomez Garrido J."/>
        </authorList>
    </citation>
    <scope>NUCLEOTIDE SEQUENCE</scope>
</reference>